<reference evidence="1" key="1">
    <citation type="submission" date="2019-04" db="EMBL/GenBank/DDBJ databases">
        <authorList>
            <person name="Alioto T."/>
            <person name="Alioto T."/>
        </authorList>
    </citation>
    <scope>NUCLEOTIDE SEQUENCE [LARGE SCALE GENOMIC DNA]</scope>
</reference>
<dbReference type="Proteomes" id="UP000335636">
    <property type="component" value="Unassembled WGS sequence"/>
</dbReference>
<dbReference type="EMBL" id="CABDUW010000257">
    <property type="protein sequence ID" value="VTJ64201.1"/>
    <property type="molecule type" value="Genomic_DNA"/>
</dbReference>
<keyword evidence="2" id="KW-1185">Reference proteome</keyword>
<dbReference type="AlphaFoldDB" id="A0A5E4B5F5"/>
<accession>A0A5E4B5F5</accession>
<gene>
    <name evidence="1" type="ORF">MONAX_5E017254</name>
</gene>
<name>A0A5E4B5F5_MARMO</name>
<protein>
    <submittedName>
        <fullName evidence="1">Uncharacterized protein</fullName>
    </submittedName>
</protein>
<evidence type="ECO:0000313" key="2">
    <source>
        <dbReference type="Proteomes" id="UP000335636"/>
    </source>
</evidence>
<evidence type="ECO:0000313" key="1">
    <source>
        <dbReference type="EMBL" id="VTJ64201.1"/>
    </source>
</evidence>
<organism evidence="1 2">
    <name type="scientific">Marmota monax</name>
    <name type="common">Woodchuck</name>
    <dbReference type="NCBI Taxonomy" id="9995"/>
    <lineage>
        <taxon>Eukaryota</taxon>
        <taxon>Metazoa</taxon>
        <taxon>Chordata</taxon>
        <taxon>Craniata</taxon>
        <taxon>Vertebrata</taxon>
        <taxon>Euteleostomi</taxon>
        <taxon>Mammalia</taxon>
        <taxon>Eutheria</taxon>
        <taxon>Euarchontoglires</taxon>
        <taxon>Glires</taxon>
        <taxon>Rodentia</taxon>
        <taxon>Sciuromorpha</taxon>
        <taxon>Sciuridae</taxon>
        <taxon>Xerinae</taxon>
        <taxon>Marmotini</taxon>
        <taxon>Marmota</taxon>
    </lineage>
</organism>
<sequence>MGPLRSLLFWQLGKTWSNEDLSQVLLPDTQRSEKLCIHLHQNSWNDGGLYIQAMELMTELPANLLN</sequence>
<proteinExistence type="predicted"/>
<comment type="caution">
    <text evidence="1">The sequence shown here is derived from an EMBL/GenBank/DDBJ whole genome shotgun (WGS) entry which is preliminary data.</text>
</comment>